<dbReference type="KEGG" id="vac:E4Z98_07565"/>
<keyword evidence="1" id="KW-0560">Oxidoreductase</keyword>
<dbReference type="AlphaFoldDB" id="A0A4Z0D7H8"/>
<evidence type="ECO:0000313" key="6">
    <source>
        <dbReference type="Proteomes" id="UP000297725"/>
    </source>
</evidence>
<accession>A0A7Z2B644</accession>
<name>A0A4Z0D7H8_9ENTE</name>
<evidence type="ECO:0000313" key="4">
    <source>
        <dbReference type="EMBL" id="TFZ40843.1"/>
    </source>
</evidence>
<dbReference type="EMBL" id="SRHU01000023">
    <property type="protein sequence ID" value="TFZ40843.1"/>
    <property type="molecule type" value="Genomic_DNA"/>
</dbReference>
<protein>
    <submittedName>
        <fullName evidence="3">Flavodoxin family protein</fullName>
    </submittedName>
</protein>
<dbReference type="GO" id="GO:0010181">
    <property type="term" value="F:FMN binding"/>
    <property type="evidence" value="ECO:0007669"/>
    <property type="project" value="TreeGrafter"/>
</dbReference>
<dbReference type="Gene3D" id="3.40.50.360">
    <property type="match status" value="1"/>
</dbReference>
<dbReference type="GO" id="GO:0009055">
    <property type="term" value="F:electron transfer activity"/>
    <property type="evidence" value="ECO:0007669"/>
    <property type="project" value="TreeGrafter"/>
</dbReference>
<dbReference type="EMBL" id="CP038865">
    <property type="protein sequence ID" value="QCA29179.1"/>
    <property type="molecule type" value="Genomic_DNA"/>
</dbReference>
<dbReference type="Proteomes" id="UP000297725">
    <property type="component" value="Unassembled WGS sequence"/>
</dbReference>
<organism evidence="3 5">
    <name type="scientific">Vagococcus xieshaowenii</name>
    <dbReference type="NCBI Taxonomy" id="2562451"/>
    <lineage>
        <taxon>Bacteria</taxon>
        <taxon>Bacillati</taxon>
        <taxon>Bacillota</taxon>
        <taxon>Bacilli</taxon>
        <taxon>Lactobacillales</taxon>
        <taxon>Enterococcaceae</taxon>
        <taxon>Vagococcus</taxon>
    </lineage>
</organism>
<dbReference type="GO" id="GO:0003955">
    <property type="term" value="F:NAD(P)H dehydrogenase (quinone) activity"/>
    <property type="evidence" value="ECO:0007669"/>
    <property type="project" value="TreeGrafter"/>
</dbReference>
<evidence type="ECO:0000313" key="3">
    <source>
        <dbReference type="EMBL" id="QCA29179.1"/>
    </source>
</evidence>
<proteinExistence type="predicted"/>
<evidence type="ECO:0000259" key="2">
    <source>
        <dbReference type="Pfam" id="PF02525"/>
    </source>
</evidence>
<dbReference type="InterPro" id="IPR029039">
    <property type="entry name" value="Flavoprotein-like_sf"/>
</dbReference>
<dbReference type="PANTHER" id="PTHR47307">
    <property type="entry name" value="GLUTATHIONE-REGULATED POTASSIUM-EFFLUX SYSTEM ANCILLARY PROTEIN KEFG"/>
    <property type="match status" value="1"/>
</dbReference>
<dbReference type="RefSeq" id="WP_135254449.1">
    <property type="nucleotide sequence ID" value="NZ_CP038865.1"/>
</dbReference>
<gene>
    <name evidence="4" type="ORF">E4031_05525</name>
    <name evidence="3" type="ORF">E4Z98_07565</name>
</gene>
<reference evidence="3 5" key="2">
    <citation type="journal article" date="2020" name="Int. J. Syst. Evol. Microbiol.">
        <title>Vagococcus xieshaowenii sp. nov., isolated from snow finch (Montifringilla taczanowskii) cloacal content.</title>
        <authorList>
            <person name="Ge Y."/>
            <person name="Yang J."/>
            <person name="Lai X.H."/>
            <person name="Zhang G."/>
            <person name="Jin D."/>
            <person name="Lu S."/>
            <person name="Wang B."/>
            <person name="Huang Y."/>
            <person name="Huang Y."/>
            <person name="Ren Z."/>
            <person name="Zhang X."/>
            <person name="Xu J."/>
        </authorList>
    </citation>
    <scope>NUCLEOTIDE SEQUENCE [LARGE SCALE GENOMIC DNA]</scope>
    <source>
        <strain evidence="3">Personal::cf-49</strain>
        <strain evidence="5">personal::cf-49</strain>
    </source>
</reference>
<dbReference type="PANTHER" id="PTHR47307:SF1">
    <property type="entry name" value="GLUTATHIONE-REGULATED POTASSIUM-EFFLUX SYSTEM ANCILLARY PROTEIN KEFG"/>
    <property type="match status" value="1"/>
</dbReference>
<reference evidence="4 6" key="1">
    <citation type="submission" date="2019-03" db="EMBL/GenBank/DDBJ databases">
        <title>Vagococcus sp. was isolated fron gut of Carduelis flavirostris.</title>
        <authorList>
            <person name="Ge Y."/>
        </authorList>
    </citation>
    <scope>NUCLEOTIDE SEQUENCE [LARGE SCALE GENOMIC DNA]</scope>
    <source>
        <strain evidence="4 6">CF-210</strain>
    </source>
</reference>
<sequence>MKTLIILSHPDVAGSTTQQFLMAATQTLENVTLHHLEKHYPTGKIDRVYEQALLAEHDRIIFQFPLYWYSSPSLLKEWQDVVLDEKKITDWQGKEFGIVVIAGVAKKEYQAGGREIFTMDELMRPYQAIANKFKWQYLPIFGIYQFAYMTETCKQKLLIRYQQYLMLGNSQTLAERTAWFQNQLISISLSKEASLHDKIDLIKEQLQTNQEELEMLRFTLDELE</sequence>
<evidence type="ECO:0000313" key="5">
    <source>
        <dbReference type="Proteomes" id="UP000296883"/>
    </source>
</evidence>
<keyword evidence="5" id="KW-1185">Reference proteome</keyword>
<dbReference type="InterPro" id="IPR046980">
    <property type="entry name" value="KefG/KefF"/>
</dbReference>
<dbReference type="Pfam" id="PF02525">
    <property type="entry name" value="Flavodoxin_2"/>
    <property type="match status" value="1"/>
</dbReference>
<dbReference type="InterPro" id="IPR003680">
    <property type="entry name" value="Flavodoxin_fold"/>
</dbReference>
<dbReference type="SUPFAM" id="SSF52218">
    <property type="entry name" value="Flavoproteins"/>
    <property type="match status" value="1"/>
</dbReference>
<dbReference type="Proteomes" id="UP000296883">
    <property type="component" value="Chromosome"/>
</dbReference>
<dbReference type="OrthoDB" id="9798454at2"/>
<accession>A0A4Z0D7H8</accession>
<evidence type="ECO:0000256" key="1">
    <source>
        <dbReference type="ARBA" id="ARBA00023002"/>
    </source>
</evidence>
<feature type="domain" description="Flavodoxin-like fold" evidence="2">
    <location>
        <begin position="1"/>
        <end position="164"/>
    </location>
</feature>